<dbReference type="InterPro" id="IPR001296">
    <property type="entry name" value="Glyco_trans_1"/>
</dbReference>
<dbReference type="EMBL" id="CYZV01000004">
    <property type="protein sequence ID" value="CUN71590.1"/>
    <property type="molecule type" value="Genomic_DNA"/>
</dbReference>
<protein>
    <submittedName>
        <fullName evidence="2">Capsular polysaccharide biosynthsis protein</fullName>
    </submittedName>
</protein>
<evidence type="ECO:0000313" key="3">
    <source>
        <dbReference type="Proteomes" id="UP000095558"/>
    </source>
</evidence>
<evidence type="ECO:0000259" key="1">
    <source>
        <dbReference type="Pfam" id="PF00534"/>
    </source>
</evidence>
<organism evidence="2 3">
    <name type="scientific">Clostridium disporicum</name>
    <dbReference type="NCBI Taxonomy" id="84024"/>
    <lineage>
        <taxon>Bacteria</taxon>
        <taxon>Bacillati</taxon>
        <taxon>Bacillota</taxon>
        <taxon>Clostridia</taxon>
        <taxon>Eubacteriales</taxon>
        <taxon>Clostridiaceae</taxon>
        <taxon>Clostridium</taxon>
    </lineage>
</organism>
<dbReference type="Pfam" id="PF00534">
    <property type="entry name" value="Glycos_transf_1"/>
    <property type="match status" value="1"/>
</dbReference>
<dbReference type="SUPFAM" id="SSF53756">
    <property type="entry name" value="UDP-Glycosyltransferase/glycogen phosphorylase"/>
    <property type="match status" value="1"/>
</dbReference>
<dbReference type="PANTHER" id="PTHR45871:SF1">
    <property type="entry name" value="PHOSPHATIDYLINOSITOL N-ACETYLGLUCOSAMINYLTRANSFERASE SUBUNIT A"/>
    <property type="match status" value="1"/>
</dbReference>
<sequence length="166" mass="19472">MSYYNKFNKIYCVSEDGKSKFDEQYPNLSQKTEVFHNITNGKQLDKLSKEDKGFKDSFNGIRILTVARLTKEKGCDILPRIVSKLIYTNNIRWYVIGDGEEREHISKEIEKYKVQDKLILLGLKTNPYPYFNECDIYVQPSRHEGYCITLAEARHFNKPIVTTNFV</sequence>
<dbReference type="PANTHER" id="PTHR45871">
    <property type="entry name" value="N-ACETYLGLUCOSAMINYL-PHOSPHATIDYLINOSITOL BIOSYNTHETIC PROTEIN"/>
    <property type="match status" value="1"/>
</dbReference>
<dbReference type="RefSeq" id="WP_172676139.1">
    <property type="nucleotide sequence ID" value="NZ_CYZV01000004.1"/>
</dbReference>
<dbReference type="AlphaFoldDB" id="A0A173Z7A9"/>
<dbReference type="CDD" id="cd03811">
    <property type="entry name" value="GT4_GT28_WabH-like"/>
    <property type="match status" value="1"/>
</dbReference>
<gene>
    <name evidence="2" type="ORF">ERS852470_00561</name>
</gene>
<proteinExistence type="predicted"/>
<name>A0A173Z7A9_9CLOT</name>
<dbReference type="GO" id="GO:0016757">
    <property type="term" value="F:glycosyltransferase activity"/>
    <property type="evidence" value="ECO:0007669"/>
    <property type="project" value="InterPro"/>
</dbReference>
<reference evidence="2 3" key="1">
    <citation type="submission" date="2015-09" db="EMBL/GenBank/DDBJ databases">
        <authorList>
            <consortium name="Pathogen Informatics"/>
        </authorList>
    </citation>
    <scope>NUCLEOTIDE SEQUENCE [LARGE SCALE GENOMIC DNA]</scope>
    <source>
        <strain evidence="2 3">2789STDY5834855</strain>
    </source>
</reference>
<evidence type="ECO:0000313" key="2">
    <source>
        <dbReference type="EMBL" id="CUN71590.1"/>
    </source>
</evidence>
<dbReference type="Gene3D" id="3.40.50.2000">
    <property type="entry name" value="Glycogen Phosphorylase B"/>
    <property type="match status" value="2"/>
</dbReference>
<feature type="domain" description="Glycosyl transferase family 1" evidence="1">
    <location>
        <begin position="61"/>
        <end position="164"/>
    </location>
</feature>
<dbReference type="Proteomes" id="UP000095558">
    <property type="component" value="Unassembled WGS sequence"/>
</dbReference>
<accession>A0A173Z7A9</accession>